<keyword evidence="1" id="KW-0732">Signal</keyword>
<name>A0A1B7VY71_APHFL</name>
<dbReference type="PATRIC" id="fig|1710894.3.peg.3335"/>
<reference evidence="2 3" key="1">
    <citation type="submission" date="2015-09" db="EMBL/GenBank/DDBJ databases">
        <title>Whole genome shotgun sequence assembly of Aphanizomenon flos-aquae UKL13.</title>
        <authorList>
            <person name="Driscoll C."/>
        </authorList>
    </citation>
    <scope>NUCLEOTIDE SEQUENCE [LARGE SCALE GENOMIC DNA]</scope>
    <source>
        <strain evidence="2">MDT13</strain>
    </source>
</reference>
<gene>
    <name evidence="2" type="ORF">AN481_08150</name>
</gene>
<proteinExistence type="predicted"/>
<dbReference type="STRING" id="1803587.GCA_001593825_00649"/>
<evidence type="ECO:0000313" key="3">
    <source>
        <dbReference type="Proteomes" id="UP000092382"/>
    </source>
</evidence>
<organism evidence="2 3">
    <name type="scientific">Aphanizomenon flos-aquae LD13</name>
    <dbReference type="NCBI Taxonomy" id="1710894"/>
    <lineage>
        <taxon>Bacteria</taxon>
        <taxon>Bacillati</taxon>
        <taxon>Cyanobacteriota</taxon>
        <taxon>Cyanophyceae</taxon>
        <taxon>Nostocales</taxon>
        <taxon>Aphanizomenonaceae</taxon>
        <taxon>Aphanizomenon</taxon>
    </lineage>
</organism>
<feature type="chain" id="PRO_5008600059" description="SPOR domain-containing protein" evidence="1">
    <location>
        <begin position="28"/>
        <end position="212"/>
    </location>
</feature>
<dbReference type="Proteomes" id="UP000092382">
    <property type="component" value="Unassembled WGS sequence"/>
</dbReference>
<comment type="caution">
    <text evidence="2">The sequence shown here is derived from an EMBL/GenBank/DDBJ whole genome shotgun (WGS) entry which is preliminary data.</text>
</comment>
<dbReference type="EMBL" id="LJOY01000020">
    <property type="protein sequence ID" value="OBQ25871.1"/>
    <property type="molecule type" value="Genomic_DNA"/>
</dbReference>
<evidence type="ECO:0008006" key="4">
    <source>
        <dbReference type="Google" id="ProtNLM"/>
    </source>
</evidence>
<dbReference type="AlphaFoldDB" id="A0A1B7VY71"/>
<evidence type="ECO:0000313" key="2">
    <source>
        <dbReference type="EMBL" id="OBQ25871.1"/>
    </source>
</evidence>
<accession>A0A1B7VY71</accession>
<sequence length="212" mass="23452">MHKLQTLSSVLLLTVTPLISNINPVIAQQNLTNCQPPNIGEYLLLIVSPTTENQKQLRSALPTEFKPVICKYNNQIVTRTGGFKNVDDASRWGRYIQNIVGLSPIITTRATEQPPQPTSGDNSKISYNPKILGEGYAILIDYFNRPEMVSSLQKAVGGNVGFVSYGQRPYLLAVYTNNQQQAYNTLQKLSNSGFVAVLADGRKVVLLRSIVR</sequence>
<evidence type="ECO:0000256" key="1">
    <source>
        <dbReference type="SAM" id="SignalP"/>
    </source>
</evidence>
<feature type="signal peptide" evidence="1">
    <location>
        <begin position="1"/>
        <end position="27"/>
    </location>
</feature>
<protein>
    <recommendedName>
        <fullName evidence="4">SPOR domain-containing protein</fullName>
    </recommendedName>
</protein>